<dbReference type="Proteomes" id="UP001144341">
    <property type="component" value="Unassembled WGS sequence"/>
</dbReference>
<reference evidence="1" key="1">
    <citation type="submission" date="2022-12" db="EMBL/GenBank/DDBJ databases">
        <title>Genome sequence of SJ11.</title>
        <authorList>
            <person name="Woo H."/>
        </authorList>
    </citation>
    <scope>NUCLEOTIDE SEQUENCE</scope>
    <source>
        <strain evidence="1">SJ11</strain>
    </source>
</reference>
<sequence>MEDEMFNALMDSIKDIDNVDGLILAACKTLARDKKMSEVIFSEIDASSVLFKTLASFRNRELPTTKNGEPNKQNLLVDKAYLFGEKGTIAIIQDWVLGGFKEPAELIAEIISFLVQNINESIKSYGK</sequence>
<proteinExistence type="predicted"/>
<dbReference type="EMBL" id="JAPWGL010000003">
    <property type="protein sequence ID" value="MCZ4224441.1"/>
    <property type="molecule type" value="Genomic_DNA"/>
</dbReference>
<dbReference type="RefSeq" id="WP_269416208.1">
    <property type="nucleotide sequence ID" value="NZ_JAPWGL010000003.1"/>
</dbReference>
<protein>
    <submittedName>
        <fullName evidence="1">TetR-like C-terminal domain-containing protein</fullName>
    </submittedName>
</protein>
<dbReference type="Gene3D" id="1.10.357.10">
    <property type="entry name" value="Tetracycline Repressor, domain 2"/>
    <property type="match status" value="1"/>
</dbReference>
<accession>A0ABT4KZS9</accession>
<comment type="caution">
    <text evidence="1">The sequence shown here is derived from an EMBL/GenBank/DDBJ whole genome shotgun (WGS) entry which is preliminary data.</text>
</comment>
<evidence type="ECO:0000313" key="1">
    <source>
        <dbReference type="EMBL" id="MCZ4224441.1"/>
    </source>
</evidence>
<keyword evidence="2" id="KW-1185">Reference proteome</keyword>
<organism evidence="1 2">
    <name type="scientific">Pedobacter rhodius</name>
    <dbReference type="NCBI Taxonomy" id="3004098"/>
    <lineage>
        <taxon>Bacteria</taxon>
        <taxon>Pseudomonadati</taxon>
        <taxon>Bacteroidota</taxon>
        <taxon>Sphingobacteriia</taxon>
        <taxon>Sphingobacteriales</taxon>
        <taxon>Sphingobacteriaceae</taxon>
        <taxon>Pedobacter</taxon>
    </lineage>
</organism>
<gene>
    <name evidence="1" type="ORF">O0931_14095</name>
</gene>
<name>A0ABT4KZS9_9SPHI</name>
<evidence type="ECO:0000313" key="2">
    <source>
        <dbReference type="Proteomes" id="UP001144341"/>
    </source>
</evidence>